<dbReference type="SUPFAM" id="SSF56801">
    <property type="entry name" value="Acetyl-CoA synthetase-like"/>
    <property type="match status" value="1"/>
</dbReference>
<dbReference type="CDD" id="cd05907">
    <property type="entry name" value="VL_LC_FACS_like"/>
    <property type="match status" value="1"/>
</dbReference>
<evidence type="ECO:0000256" key="4">
    <source>
        <dbReference type="ARBA" id="ARBA00023098"/>
    </source>
</evidence>
<protein>
    <recommendedName>
        <fullName evidence="5">Acyl-CoA synthetase</fullName>
    </recommendedName>
</protein>
<dbReference type="PROSITE" id="PS00455">
    <property type="entry name" value="AMP_BINDING"/>
    <property type="match status" value="1"/>
</dbReference>
<dbReference type="STRING" id="574650.SAMN04487966_104199"/>
<dbReference type="AlphaFoldDB" id="A0A1I7MKX3"/>
<evidence type="ECO:0000313" key="7">
    <source>
        <dbReference type="EMBL" id="SFV22565.1"/>
    </source>
</evidence>
<dbReference type="GO" id="GO:0016020">
    <property type="term" value="C:membrane"/>
    <property type="evidence" value="ECO:0007669"/>
    <property type="project" value="TreeGrafter"/>
</dbReference>
<evidence type="ECO:0000256" key="5">
    <source>
        <dbReference type="ARBA" id="ARBA00032875"/>
    </source>
</evidence>
<dbReference type="InterPro" id="IPR020845">
    <property type="entry name" value="AMP-binding_CS"/>
</dbReference>
<evidence type="ECO:0000256" key="2">
    <source>
        <dbReference type="ARBA" id="ARBA00022598"/>
    </source>
</evidence>
<dbReference type="Gene3D" id="3.40.50.12780">
    <property type="entry name" value="N-terminal domain of ligase-like"/>
    <property type="match status" value="1"/>
</dbReference>
<keyword evidence="4" id="KW-0443">Lipid metabolism</keyword>
<keyword evidence="3" id="KW-0276">Fatty acid metabolism</keyword>
<dbReference type="Pfam" id="PF23562">
    <property type="entry name" value="AMP-binding_C_3"/>
    <property type="match status" value="1"/>
</dbReference>
<feature type="domain" description="AMP-dependent synthetase/ligase" evidence="6">
    <location>
        <begin position="24"/>
        <end position="428"/>
    </location>
</feature>
<dbReference type="PANTHER" id="PTHR43272">
    <property type="entry name" value="LONG-CHAIN-FATTY-ACID--COA LIGASE"/>
    <property type="match status" value="1"/>
</dbReference>
<dbReference type="Pfam" id="PF00501">
    <property type="entry name" value="AMP-binding"/>
    <property type="match status" value="1"/>
</dbReference>
<proteinExistence type="inferred from homology"/>
<evidence type="ECO:0000256" key="3">
    <source>
        <dbReference type="ARBA" id="ARBA00022832"/>
    </source>
</evidence>
<dbReference type="OrthoDB" id="9803968at2"/>
<keyword evidence="2" id="KW-0436">Ligase</keyword>
<dbReference type="RefSeq" id="WP_091696493.1">
    <property type="nucleotide sequence ID" value="NZ_FPCG01000004.1"/>
</dbReference>
<dbReference type="PANTHER" id="PTHR43272:SF32">
    <property type="entry name" value="AMP-DEPENDENT SYNTHETASE_LIGASE DOMAIN-CONTAINING PROTEIN"/>
    <property type="match status" value="1"/>
</dbReference>
<accession>A0A1I7MKX3</accession>
<sequence>MKEIIVPPVVDVPRDMNITDLLETQVQEDRRRPLFGRQLTEGEWTDVSAEEFQADVKTLARGLAAIGINVGDRVGIMAATRYEWTLMDFAIWYAGAVTVPIYETSSPSQVAWIVSDADVRAVILENPRHQKVVDTAVRQEKLDPLVGIWQMDGGGLDELRALADQGPEEAEMESRRSRAGLDEIATIIYTSGTTGKPKGCELTHGNFVELSLQAINSDLKKVLHHDASTVMFIPLAHVFARFIAIVSVAAGAKVGHTADVKQLVPDLQSYQPTFLLAVPRVFEKVYNSAMLKAEAGGKGKIFAAGAQTAIDYSTALQDGKVPLGLKLKHALFEKLLYGKIREAMGGKVTSAVSGGGPLGARLGHFFRGIGVNIMEGYGLTETTAPVTVNSPAKVKIGTVGRPLPGNGVKIADDGEVLARGVCLMRGYHNRPDVTEQEIVDGWFHTGDIGALDEDGFLTITGRKKELIVTASGKNVAPAQLEDQIRADAIISQVMVVGDNRPFVAALVTLDGETIGGWLQQHGIPADTPVEELAENQAVKDHVQSVIDKANQSVSKAESVRAFRIAPVDFTVESGQMTPSLKLKRNVVMEDFKDLVEEIYSAPKPQ</sequence>
<dbReference type="EMBL" id="FPCG01000004">
    <property type="protein sequence ID" value="SFV22565.1"/>
    <property type="molecule type" value="Genomic_DNA"/>
</dbReference>
<keyword evidence="8" id="KW-1185">Reference proteome</keyword>
<organism evidence="7 8">
    <name type="scientific">Micrococcus terreus</name>
    <dbReference type="NCBI Taxonomy" id="574650"/>
    <lineage>
        <taxon>Bacteria</taxon>
        <taxon>Bacillati</taxon>
        <taxon>Actinomycetota</taxon>
        <taxon>Actinomycetes</taxon>
        <taxon>Micrococcales</taxon>
        <taxon>Micrococcaceae</taxon>
        <taxon>Micrococcus</taxon>
    </lineage>
</organism>
<gene>
    <name evidence="7" type="ORF">SAMN04487966_104199</name>
</gene>
<dbReference type="Proteomes" id="UP000198881">
    <property type="component" value="Unassembled WGS sequence"/>
</dbReference>
<evidence type="ECO:0000256" key="1">
    <source>
        <dbReference type="ARBA" id="ARBA00006432"/>
    </source>
</evidence>
<comment type="similarity">
    <text evidence="1">Belongs to the ATP-dependent AMP-binding enzyme family.</text>
</comment>
<evidence type="ECO:0000259" key="6">
    <source>
        <dbReference type="Pfam" id="PF00501"/>
    </source>
</evidence>
<dbReference type="GO" id="GO:0004467">
    <property type="term" value="F:long-chain fatty acid-CoA ligase activity"/>
    <property type="evidence" value="ECO:0007669"/>
    <property type="project" value="TreeGrafter"/>
</dbReference>
<evidence type="ECO:0000313" key="8">
    <source>
        <dbReference type="Proteomes" id="UP000198881"/>
    </source>
</evidence>
<dbReference type="InterPro" id="IPR042099">
    <property type="entry name" value="ANL_N_sf"/>
</dbReference>
<dbReference type="InterPro" id="IPR000873">
    <property type="entry name" value="AMP-dep_synth/lig_dom"/>
</dbReference>
<reference evidence="7 8" key="1">
    <citation type="submission" date="2016-10" db="EMBL/GenBank/DDBJ databases">
        <authorList>
            <person name="de Groot N.N."/>
        </authorList>
    </citation>
    <scope>NUCLEOTIDE SEQUENCE [LARGE SCALE GENOMIC DNA]</scope>
    <source>
        <strain evidence="7 8">CGMCC 1.7054</strain>
    </source>
</reference>
<name>A0A1I7MKX3_9MICC</name>